<feature type="domain" description="MIR" evidence="6">
    <location>
        <begin position="1221"/>
        <end position="1272"/>
    </location>
</feature>
<dbReference type="Pfam" id="PF25023">
    <property type="entry name" value="TEN_YD-shell"/>
    <property type="match status" value="1"/>
</dbReference>
<feature type="region of interest" description="Disordered" evidence="5">
    <location>
        <begin position="2291"/>
        <end position="2320"/>
    </location>
</feature>
<dbReference type="InterPro" id="IPR056823">
    <property type="entry name" value="TEN-like_YD-shell"/>
</dbReference>
<evidence type="ECO:0000256" key="1">
    <source>
        <dbReference type="ARBA" id="ARBA00004613"/>
    </source>
</evidence>
<dbReference type="InterPro" id="IPR022385">
    <property type="entry name" value="Rhs_assc_core"/>
</dbReference>
<proteinExistence type="predicted"/>
<gene>
    <name evidence="7" type="ORF">JTJ23_02490</name>
</gene>
<dbReference type="EMBL" id="JAFHBD010000006">
    <property type="protein sequence ID" value="MBN2952472.1"/>
    <property type="molecule type" value="Genomic_DNA"/>
</dbReference>
<keyword evidence="2" id="KW-0964">Secreted</keyword>
<dbReference type="PROSITE" id="PS50231">
    <property type="entry name" value="RICIN_B_LECTIN"/>
    <property type="match status" value="1"/>
</dbReference>
<dbReference type="InterPro" id="IPR006530">
    <property type="entry name" value="YD"/>
</dbReference>
<dbReference type="SUPFAM" id="SSF50370">
    <property type="entry name" value="Ricin B-like lectins"/>
    <property type="match status" value="2"/>
</dbReference>
<evidence type="ECO:0000313" key="8">
    <source>
        <dbReference type="Proteomes" id="UP000737612"/>
    </source>
</evidence>
<reference evidence="7" key="1">
    <citation type="submission" date="2021-02" db="EMBL/GenBank/DDBJ databases">
        <title>Metagenome-assembled genomes from human diarrheal sample B26.</title>
        <authorList>
            <person name="Ateba T.P."/>
            <person name="Alayande K.A."/>
            <person name="Mwanza M."/>
        </authorList>
    </citation>
    <scope>NUCLEOTIDE SEQUENCE</scope>
    <source>
        <strain evidence="7">06WH</strain>
    </source>
</reference>
<dbReference type="Gene3D" id="2.180.10.10">
    <property type="entry name" value="RHS repeat-associated core"/>
    <property type="match status" value="2"/>
</dbReference>
<protein>
    <submittedName>
        <fullName evidence="7">DNRLRE domain-containing protein</fullName>
    </submittedName>
</protein>
<dbReference type="InterPro" id="IPR055372">
    <property type="entry name" value="CBM96"/>
</dbReference>
<name>A0A938ZC92_9FIRM</name>
<evidence type="ECO:0000256" key="5">
    <source>
        <dbReference type="SAM" id="MobiDB-lite"/>
    </source>
</evidence>
<dbReference type="InterPro" id="IPR016093">
    <property type="entry name" value="MIR_motif"/>
</dbReference>
<dbReference type="Gene3D" id="2.80.10.50">
    <property type="match status" value="2"/>
</dbReference>
<dbReference type="Proteomes" id="UP000737612">
    <property type="component" value="Unassembled WGS sequence"/>
</dbReference>
<dbReference type="PANTHER" id="PTHR32305">
    <property type="match status" value="1"/>
</dbReference>
<organism evidence="7 8">
    <name type="scientific">Fusicatenibacter saccharivorans</name>
    <dbReference type="NCBI Taxonomy" id="1150298"/>
    <lineage>
        <taxon>Bacteria</taxon>
        <taxon>Bacillati</taxon>
        <taxon>Bacillota</taxon>
        <taxon>Clostridia</taxon>
        <taxon>Lachnospirales</taxon>
        <taxon>Lachnospiraceae</taxon>
        <taxon>Fusicatenibacter</taxon>
    </lineage>
</organism>
<evidence type="ECO:0000256" key="3">
    <source>
        <dbReference type="ARBA" id="ARBA00022729"/>
    </source>
</evidence>
<evidence type="ECO:0000259" key="6">
    <source>
        <dbReference type="PROSITE" id="PS50919"/>
    </source>
</evidence>
<dbReference type="PANTHER" id="PTHR32305:SF15">
    <property type="entry name" value="PROTEIN RHSA-RELATED"/>
    <property type="match status" value="1"/>
</dbReference>
<dbReference type="InterPro" id="IPR035992">
    <property type="entry name" value="Ricin_B-like_lectins"/>
</dbReference>
<dbReference type="SMART" id="SM00458">
    <property type="entry name" value="RICIN"/>
    <property type="match status" value="1"/>
</dbReference>
<dbReference type="CDD" id="cd00161">
    <property type="entry name" value="beta-trefoil_Ricin-like"/>
    <property type="match status" value="2"/>
</dbReference>
<evidence type="ECO:0000313" key="7">
    <source>
        <dbReference type="EMBL" id="MBN2952472.1"/>
    </source>
</evidence>
<dbReference type="InterPro" id="IPR050708">
    <property type="entry name" value="T6SS_VgrG/RHS"/>
</dbReference>
<dbReference type="Pfam" id="PF24517">
    <property type="entry name" value="CBM96"/>
    <property type="match status" value="1"/>
</dbReference>
<dbReference type="NCBIfam" id="TIGR01643">
    <property type="entry name" value="YD_repeat_2x"/>
    <property type="match status" value="1"/>
</dbReference>
<evidence type="ECO:0000256" key="4">
    <source>
        <dbReference type="ARBA" id="ARBA00022737"/>
    </source>
</evidence>
<dbReference type="Pfam" id="PF14200">
    <property type="entry name" value="RicinB_lectin_2"/>
    <property type="match status" value="1"/>
</dbReference>
<accession>A0A938ZC92</accession>
<dbReference type="NCBIfam" id="TIGR03696">
    <property type="entry name" value="Rhs_assc_core"/>
    <property type="match status" value="1"/>
</dbReference>
<evidence type="ECO:0000256" key="2">
    <source>
        <dbReference type="ARBA" id="ARBA00022525"/>
    </source>
</evidence>
<dbReference type="InterPro" id="IPR000772">
    <property type="entry name" value="Ricin_B_lectin"/>
</dbReference>
<dbReference type="NCBIfam" id="NF033679">
    <property type="entry name" value="DNRLRE_dom"/>
    <property type="match status" value="1"/>
</dbReference>
<dbReference type="Pfam" id="PF20148">
    <property type="entry name" value="DUF6531"/>
    <property type="match status" value="1"/>
</dbReference>
<sequence length="2320" mass="261382">MSQKTDRVIAEILQKRDRFTKNFRTKNHGGAAVIYGYPVHYKEGEEWKEIDNRLEKTENGYQNHASRVKVHFAESSNANEMVTIEKMGRKLSWGFLAEKQKKQNIRSQAAVQAQKREAVFQPENLYPTEEGMQNRAAVQKTEEKSVEQENQEKMSVPGLVAAGHYAEIAENVDLEYKIIGEQVKENLILKSIKAAALEYSFSLQFPGMMIVIREDGGIDLIDEETEEVFYYFAPPCMYDAAGNYSEQVHYELETDAEQHCSILSVVPDQKWLQDENRVYPVVIDPSAETSKTNRAIDDTFVREKSPDSAVVASYGSFTVGHNREYGKCRSFLKFTSLPAMEPGAVIYDAKIYVWQYRYSSDSNQPFFITAHKVTGGWNPGSTTWNNQPAYQSNVLDYCSVKQVQSGNTITVTPCGFNVTKLVREWYNTGVNHGIVITAQNETPYQEAVFISSDYPSNNSYGITSEYFPQGIFYYRSTTGLEDYYSYHEQDAGRAGHGYVNDFNGNLVWVHEDASTSGGLLPIHIRHVYNLSERSKNNRMGKGWRMNFIQEMEATGNANFPYVYTDGDGTRHYFYKDTADGNKLKDEDGLGYELTQTSSSDGDSYYIMKDKNGWEYAFGHDKYMRSIKDSNGNLQKAQYGPSTAGNYLAYLIDPTGARMDFGYGKDNNLGNLNANGRSIYFSYDSAGHLTRISYPDNKSTEFFYDGDILVSVQNNDGRQISYKYQDDCGVKRVSEVFEHTGPQNGQRMKISYRNGNTTVFETQGLDGEISRTGDNRKFTYHFDNFGCPADVSDEDGAANSYQFLREGRKNNKLSKTGTLQKVVKNWMEPEPYFVQWDKIKTGSENAIADLDIPDGFPVKKCCIISKNTVNGRNGFSKKQVLEKGTYTFSCYVKVEKCVPDPEKKRSECGAGILLSSGNTEKMDLVTEVKDTDSDEWTRVSVTITIASQTEVTTAFFLDNMQGWAYFSCFQLEKSAAANKFNMLRNAFFEEAFNATGENGWKLSQGESADQIVTDSVKGKCARLRGNLSKNKNLMQTVKVSGKEGDVFVFGCSVKADAIPGRIFRVRAVVHFTDKTTTETIVNCNPYVTEWQFVNGVILTRKDGSTTNKTYESIQIYLEYQKQQNDAFFTGLQLIRDDAESYVYDANGNIVSAKTAAEQNAFTCNKTDLLSKMVKVTGSSFEYEYDGKKNMTAARNSEGVQYRYTYDTKGNPQDVVIHHDRVSTSVMAGRSYYIRHRKSGKYIDVKDASNKDGAAVQQYEFSGSSEQKWHIEDAGEGYIIFKAFDGNGTYVLDIGTDANGAKAKLAAYANKDSQKFRIKPVGEGMYLITSKISKDKKAIDLPRAQLDNSIQLQIWDQSETHPNQQWYFEPVAYERKSDQPISGGIYMMRLGYSGQYMQVNGTTAGSTVVQNRYLGKEAQMFLIHGDETGGFFLEPANAEGKALSMASDGTLTLQVKNTSDSKQKFWFEVSEEDKNNYCIKQNSRYFMIPSLSHEENTAINGAYPTVEAMSPQEFILEKCSERMTAQYTYTATGRNVKTLTDARGFVTTNEYDSKERLLTGVTDAKGNKVTYTYDTKNDLLTGATASDGTNTVKLGYTYDEGDRLKTIAHNGFEYTYEYDFLGNQTRILAGGNALEEYDYLPSDGPLSEVKYATGEVLKNSYDKYEQIVEQKWNGTTVFRNIYDDYGNVFYHEDLENDRKIFFDYDMIQRMAGYRTTDGETARIQYDNKNRRTGMVHQIDDSKISTSCVFGEVGKAQAPDVIYQIKVNDAVKISYTFDTLCRVTRKTIHLKDKTYPVDYTFVPGRKAGITTLLLKEINNNGKKLSFVYDAVGNIVTISENGVQKVKYTYNALSELTRVDSAWENKSITYTYDAGMNMTSRKEYSYTTGALGNAVKTDLFTYRASGWKDQLISYNGSSISYDAVGNITAYQGRTLTWYRGSLLQSLTLNGKKAVYHYDSEGHRVQWKDLNGISHKNYWCGNKLMGTKYGDVLVQFVYGADKSPLMLKKGEKEYYYLYNSQNDVIGLIDSDGKQVVNYSYDAWGKQTGLTDISGENIGKLNPFRYRAYCYDDDTKLYVTASRYYDPELCRFLCADNFDAVKAKMFSMNGKNLYVYCCNNPVNAVDDDGDFGILMLAFPGIDPRKVAWNILKDVFVYAVQCGMANEKVTLEGIAEVAIESAISSVLGDSQGIIFSVVVSGLKGGYLEYQESGDMARAMGAGFYDAIMTLLEPKTYNAYVKNETIENALGAFTDFFQSPLLSYPKSGVLDGVFGKPKKQANKNGSTLKKNSNINFSTKKVGGKKKNWQSNKPAISRKMQNIGLPALR</sequence>
<dbReference type="InterPro" id="IPR045351">
    <property type="entry name" value="DUF6531"/>
</dbReference>
<keyword evidence="4" id="KW-0677">Repeat</keyword>
<dbReference type="Gene3D" id="2.60.120.260">
    <property type="entry name" value="Galactose-binding domain-like"/>
    <property type="match status" value="2"/>
</dbReference>
<keyword evidence="3" id="KW-0732">Signal</keyword>
<comment type="caution">
    <text evidence="7">The sequence shown here is derived from an EMBL/GenBank/DDBJ whole genome shotgun (WGS) entry which is preliminary data.</text>
</comment>
<dbReference type="GO" id="GO:0005576">
    <property type="term" value="C:extracellular region"/>
    <property type="evidence" value="ECO:0007669"/>
    <property type="project" value="UniProtKB-SubCell"/>
</dbReference>
<dbReference type="PROSITE" id="PS50919">
    <property type="entry name" value="MIR"/>
    <property type="match status" value="1"/>
</dbReference>
<comment type="subcellular location">
    <subcellularLocation>
        <location evidence="1">Secreted</location>
    </subcellularLocation>
</comment>